<dbReference type="EMBL" id="CP000479">
    <property type="protein sequence ID" value="ABK64785.1"/>
    <property type="molecule type" value="Genomic_DNA"/>
</dbReference>
<organism evidence="5 6">
    <name type="scientific">Mycobacterium avium (strain 104)</name>
    <dbReference type="NCBI Taxonomy" id="243243"/>
    <lineage>
        <taxon>Bacteria</taxon>
        <taxon>Bacillati</taxon>
        <taxon>Actinomycetota</taxon>
        <taxon>Actinomycetes</taxon>
        <taxon>Mycobacteriales</taxon>
        <taxon>Mycobacteriaceae</taxon>
        <taxon>Mycobacterium</taxon>
        <taxon>Mycobacterium avium complex (MAC)</taxon>
    </lineage>
</organism>
<dbReference type="PANTHER" id="PTHR43401:SF2">
    <property type="entry name" value="L-THREONINE 3-DEHYDROGENASE"/>
    <property type="match status" value="1"/>
</dbReference>
<accession>A0A0H2ZSU5</accession>
<keyword evidence="2" id="KW-0560">Oxidoreductase</keyword>
<reference evidence="5 6" key="1">
    <citation type="submission" date="2006-10" db="EMBL/GenBank/DDBJ databases">
        <authorList>
            <person name="Fleischmann R.D."/>
            <person name="Dodson R.J."/>
            <person name="Haft D.H."/>
            <person name="Merkel J.S."/>
            <person name="Nelson W.C."/>
            <person name="Fraser C.M."/>
        </authorList>
    </citation>
    <scope>NUCLEOTIDE SEQUENCE [LARGE SCALE GENOMIC DNA]</scope>
    <source>
        <strain evidence="5 6">104</strain>
    </source>
</reference>
<proteinExistence type="predicted"/>
<dbReference type="SUPFAM" id="SSF50129">
    <property type="entry name" value="GroES-like"/>
    <property type="match status" value="1"/>
</dbReference>
<evidence type="ECO:0000259" key="4">
    <source>
        <dbReference type="Pfam" id="PF08240"/>
    </source>
</evidence>
<dbReference type="HOGENOM" id="CLU_026673_11_0_11"/>
<gene>
    <name evidence="5" type="ordered locus">MAV_4440</name>
</gene>
<sequence length="410" mass="43791">MKALVYGVAPEPVAVPDDANPLVQNLARTPTGLRDVPEPVLPHEDWVLTRPRLTGICGSDAKQILMDFGEGDADNAMSAFCSFPQVMGHEVVADVVALGPGARGLAVGQRVVLNPWLSCGPRGIQPPCPACEAGDYSLCWSFADGDLKPGIHTGVSADVTGGYAELMPAHDSMLFAVPERVPDEMAVFADPFSVSLHAITRHPPPRSGRALVYGAGSLGLCAVAILRALYPEVAVAVVARFDAQAELARRFGAAKVVAHEPRTAVIEELVGWGGGRLRRPLLGLPMAHPGAVDVVYDTVGKPETLEVAVRLLRSRGTLVKAGVHAPGRWEDSPLYFKEIALVGSNAFGVEEVDGQRRHAIAHYLDLAAAGRVDLRPMLTHTFTLDRWRDAFHALADQGRTGAVKVAFDQR</sequence>
<feature type="domain" description="Alcohol dehydrogenase-like C-terminal" evidence="3">
    <location>
        <begin position="218"/>
        <end position="351"/>
    </location>
</feature>
<dbReference type="PANTHER" id="PTHR43401">
    <property type="entry name" value="L-THREONINE 3-DEHYDROGENASE"/>
    <property type="match status" value="1"/>
</dbReference>
<protein>
    <submittedName>
        <fullName evidence="5">Oxidoreductase, zinc-binding dehydrogenase family protein</fullName>
    </submittedName>
</protein>
<dbReference type="InterPro" id="IPR050129">
    <property type="entry name" value="Zn_alcohol_dh"/>
</dbReference>
<evidence type="ECO:0000256" key="2">
    <source>
        <dbReference type="ARBA" id="ARBA00023002"/>
    </source>
</evidence>
<dbReference type="SUPFAM" id="SSF51735">
    <property type="entry name" value="NAD(P)-binding Rossmann-fold domains"/>
    <property type="match status" value="1"/>
</dbReference>
<dbReference type="InterPro" id="IPR036291">
    <property type="entry name" value="NAD(P)-bd_dom_sf"/>
</dbReference>
<dbReference type="InterPro" id="IPR011032">
    <property type="entry name" value="GroES-like_sf"/>
</dbReference>
<dbReference type="RefSeq" id="WP_011726068.1">
    <property type="nucleotide sequence ID" value="NC_008595.1"/>
</dbReference>
<dbReference type="InterPro" id="IPR013154">
    <property type="entry name" value="ADH-like_N"/>
</dbReference>
<dbReference type="Proteomes" id="UP000001574">
    <property type="component" value="Chromosome"/>
</dbReference>
<dbReference type="GO" id="GO:0016491">
    <property type="term" value="F:oxidoreductase activity"/>
    <property type="evidence" value="ECO:0007669"/>
    <property type="project" value="UniProtKB-KW"/>
</dbReference>
<dbReference type="KEGG" id="mav:MAV_4440"/>
<feature type="domain" description="Alcohol dehydrogenase-like N-terminal" evidence="4">
    <location>
        <begin position="44"/>
        <end position="179"/>
    </location>
</feature>
<evidence type="ECO:0000256" key="1">
    <source>
        <dbReference type="ARBA" id="ARBA00001947"/>
    </source>
</evidence>
<dbReference type="Gene3D" id="3.40.50.720">
    <property type="entry name" value="NAD(P)-binding Rossmann-like Domain"/>
    <property type="match status" value="1"/>
</dbReference>
<dbReference type="AlphaFoldDB" id="A0A0H2ZSU5"/>
<evidence type="ECO:0000313" key="5">
    <source>
        <dbReference type="EMBL" id="ABK64785.1"/>
    </source>
</evidence>
<dbReference type="Pfam" id="PF00107">
    <property type="entry name" value="ADH_zinc_N"/>
    <property type="match status" value="1"/>
</dbReference>
<name>A0A0H2ZSU5_MYCA1</name>
<dbReference type="InterPro" id="IPR013149">
    <property type="entry name" value="ADH-like_C"/>
</dbReference>
<evidence type="ECO:0000313" key="6">
    <source>
        <dbReference type="Proteomes" id="UP000001574"/>
    </source>
</evidence>
<dbReference type="Pfam" id="PF08240">
    <property type="entry name" value="ADH_N"/>
    <property type="match status" value="1"/>
</dbReference>
<comment type="cofactor">
    <cofactor evidence="1">
        <name>Zn(2+)</name>
        <dbReference type="ChEBI" id="CHEBI:29105"/>
    </cofactor>
</comment>
<evidence type="ECO:0000259" key="3">
    <source>
        <dbReference type="Pfam" id="PF00107"/>
    </source>
</evidence>
<dbReference type="Gene3D" id="3.90.180.10">
    <property type="entry name" value="Medium-chain alcohol dehydrogenases, catalytic domain"/>
    <property type="match status" value="1"/>
</dbReference>